<sequence length="215" mass="23264">MRVNGLIPARFLVLISHIVITVTIFISRDLHIKASLSTTYTTAEYNAEDLKFIIVLAVSCFLFAFELLSFLFGVTIHHNPLRRHRQLLLLRALGLELQPLLADLRCDHRAASPAGPQPAHRAGPPQAAVMKPNCTSPAATATASHFAGSVALLLFLLDSWPVNDFFYIFGFCIAFPAVTEVFAIISAFSYSPKSAEAPAKSSKQAAGQRGGAKAS</sequence>
<dbReference type="GO" id="GO:0016020">
    <property type="term" value="C:membrane"/>
    <property type="evidence" value="ECO:0007669"/>
    <property type="project" value="UniProtKB-SubCell"/>
</dbReference>
<evidence type="ECO:0000313" key="10">
    <source>
        <dbReference type="WBParaSite" id="maker-uti_cns_0011260-snap-gene-0.2-mRNA-1"/>
    </source>
</evidence>
<evidence type="ECO:0000256" key="1">
    <source>
        <dbReference type="ARBA" id="ARBA00004141"/>
    </source>
</evidence>
<dbReference type="PANTHER" id="PTHR34341">
    <property type="entry name" value="TRANSMEMBRANE PROTEIN 107"/>
    <property type="match status" value="1"/>
</dbReference>
<reference evidence="10" key="1">
    <citation type="submission" date="2016-11" db="UniProtKB">
        <authorList>
            <consortium name="WormBaseParasite"/>
        </authorList>
    </citation>
    <scope>IDENTIFICATION</scope>
</reference>
<dbReference type="Pfam" id="PF14995">
    <property type="entry name" value="TMEM107"/>
    <property type="match status" value="2"/>
</dbReference>
<evidence type="ECO:0000256" key="5">
    <source>
        <dbReference type="ARBA" id="ARBA00022989"/>
    </source>
</evidence>
<feature type="region of interest" description="Disordered" evidence="7">
    <location>
        <begin position="192"/>
        <end position="215"/>
    </location>
</feature>
<proteinExistence type="predicted"/>
<evidence type="ECO:0000256" key="3">
    <source>
        <dbReference type="ARBA" id="ARBA00022692"/>
    </source>
</evidence>
<dbReference type="GO" id="GO:0036038">
    <property type="term" value="C:MKS complex"/>
    <property type="evidence" value="ECO:0007669"/>
    <property type="project" value="TreeGrafter"/>
</dbReference>
<evidence type="ECO:0000256" key="7">
    <source>
        <dbReference type="SAM" id="MobiDB-lite"/>
    </source>
</evidence>
<keyword evidence="3 8" id="KW-0812">Transmembrane</keyword>
<evidence type="ECO:0000256" key="4">
    <source>
        <dbReference type="ARBA" id="ARBA00022794"/>
    </source>
</evidence>
<protein>
    <recommendedName>
        <fullName evidence="2">Transmembrane protein 107</fullName>
    </recommendedName>
</protein>
<comment type="subcellular location">
    <subcellularLocation>
        <location evidence="1">Membrane</location>
        <topology evidence="1">Multi-pass membrane protein</topology>
    </subcellularLocation>
</comment>
<evidence type="ECO:0000256" key="8">
    <source>
        <dbReference type="SAM" id="Phobius"/>
    </source>
</evidence>
<name>A0A1I8IAG0_9PLAT</name>
<keyword evidence="5 8" id="KW-1133">Transmembrane helix</keyword>
<dbReference type="GO" id="GO:1904491">
    <property type="term" value="P:protein localization to ciliary transition zone"/>
    <property type="evidence" value="ECO:0007669"/>
    <property type="project" value="TreeGrafter"/>
</dbReference>
<organism evidence="9 10">
    <name type="scientific">Macrostomum lignano</name>
    <dbReference type="NCBI Taxonomy" id="282301"/>
    <lineage>
        <taxon>Eukaryota</taxon>
        <taxon>Metazoa</taxon>
        <taxon>Spiralia</taxon>
        <taxon>Lophotrochozoa</taxon>
        <taxon>Platyhelminthes</taxon>
        <taxon>Rhabditophora</taxon>
        <taxon>Macrostomorpha</taxon>
        <taxon>Macrostomida</taxon>
        <taxon>Macrostomidae</taxon>
        <taxon>Macrostomum</taxon>
    </lineage>
</organism>
<dbReference type="PANTHER" id="PTHR34341:SF1">
    <property type="entry name" value="TRANSMEMBRANE PROTEIN 107"/>
    <property type="match status" value="1"/>
</dbReference>
<keyword evidence="9" id="KW-1185">Reference proteome</keyword>
<dbReference type="Proteomes" id="UP000095280">
    <property type="component" value="Unplaced"/>
</dbReference>
<feature type="transmembrane region" description="Helical" evidence="8">
    <location>
        <begin position="166"/>
        <end position="190"/>
    </location>
</feature>
<feature type="transmembrane region" description="Helical" evidence="8">
    <location>
        <begin position="138"/>
        <end position="160"/>
    </location>
</feature>
<feature type="transmembrane region" description="Helical" evidence="8">
    <location>
        <begin position="52"/>
        <end position="76"/>
    </location>
</feature>
<dbReference type="GO" id="GO:1905515">
    <property type="term" value="P:non-motile cilium assembly"/>
    <property type="evidence" value="ECO:0007669"/>
    <property type="project" value="TreeGrafter"/>
</dbReference>
<accession>A0A1I8IAG0</accession>
<feature type="transmembrane region" description="Helical" evidence="8">
    <location>
        <begin position="12"/>
        <end position="32"/>
    </location>
</feature>
<dbReference type="WBParaSite" id="maker-uti_cns_0011260-snap-gene-0.2-mRNA-1">
    <property type="protein sequence ID" value="maker-uti_cns_0011260-snap-gene-0.2-mRNA-1"/>
    <property type="gene ID" value="maker-uti_cns_0011260-snap-gene-0.2"/>
</dbReference>
<dbReference type="AlphaFoldDB" id="A0A1I8IAG0"/>
<dbReference type="InterPro" id="IPR029248">
    <property type="entry name" value="TMEM107"/>
</dbReference>
<evidence type="ECO:0000313" key="9">
    <source>
        <dbReference type="Proteomes" id="UP000095280"/>
    </source>
</evidence>
<keyword evidence="6 8" id="KW-0472">Membrane</keyword>
<evidence type="ECO:0000256" key="6">
    <source>
        <dbReference type="ARBA" id="ARBA00023136"/>
    </source>
</evidence>
<evidence type="ECO:0000256" key="2">
    <source>
        <dbReference type="ARBA" id="ARBA00015652"/>
    </source>
</evidence>
<keyword evidence="4" id="KW-0970">Cilium biogenesis/degradation</keyword>